<feature type="non-terminal residue" evidence="5">
    <location>
        <position position="1"/>
    </location>
</feature>
<dbReference type="SMART" id="SM00472">
    <property type="entry name" value="MIR"/>
    <property type="match status" value="3"/>
</dbReference>
<protein>
    <submittedName>
        <fullName evidence="5">Stromal cell-derived factor 2-like protein 1</fullName>
    </submittedName>
</protein>
<dbReference type="InterPro" id="IPR016093">
    <property type="entry name" value="MIR_motif"/>
</dbReference>
<feature type="compositionally biased region" description="Low complexity" evidence="3">
    <location>
        <begin position="72"/>
        <end position="81"/>
    </location>
</feature>
<keyword evidence="2" id="KW-0677">Repeat</keyword>
<evidence type="ECO:0000256" key="3">
    <source>
        <dbReference type="SAM" id="MobiDB-lite"/>
    </source>
</evidence>
<reference evidence="5" key="1">
    <citation type="journal article" date="2013" name="Genome Biol. Evol.">
        <title>Punctuated emergences of genetic and phenotypic innovations in eumetazoan, bilaterian, euteleostome, and hominidae ancestors.</title>
        <authorList>
            <person name="Wenger Y."/>
            <person name="Galliot B."/>
        </authorList>
    </citation>
    <scope>NUCLEOTIDE SEQUENCE</scope>
    <source>
        <tissue evidence="5">Whole animals</tissue>
    </source>
</reference>
<feature type="domain" description="MIR" evidence="4">
    <location>
        <begin position="102"/>
        <end position="157"/>
    </location>
</feature>
<dbReference type="PANTHER" id="PTHR46809">
    <property type="entry name" value="STROMAL CELL-DERIVED FACTOR 2-LIKE PROTEIN"/>
    <property type="match status" value="1"/>
</dbReference>
<dbReference type="EMBL" id="HAAD01000976">
    <property type="protein sequence ID" value="CDG67208.1"/>
    <property type="molecule type" value="mRNA"/>
</dbReference>
<dbReference type="InterPro" id="IPR036300">
    <property type="entry name" value="MIR_dom_sf"/>
</dbReference>
<organism evidence="5">
    <name type="scientific">Hydra vulgaris</name>
    <name type="common">Hydra</name>
    <name type="synonym">Hydra attenuata</name>
    <dbReference type="NCBI Taxonomy" id="6087"/>
    <lineage>
        <taxon>Eukaryota</taxon>
        <taxon>Metazoa</taxon>
        <taxon>Cnidaria</taxon>
        <taxon>Hydrozoa</taxon>
        <taxon>Hydroidolina</taxon>
        <taxon>Anthoathecata</taxon>
        <taxon>Aplanulata</taxon>
        <taxon>Hydridae</taxon>
        <taxon>Hydra</taxon>
    </lineage>
</organism>
<feature type="domain" description="MIR" evidence="4">
    <location>
        <begin position="38"/>
        <end position="94"/>
    </location>
</feature>
<gene>
    <name evidence="5" type="primary">SDF2L1</name>
</gene>
<evidence type="ECO:0000256" key="1">
    <source>
        <dbReference type="ARBA" id="ARBA00022729"/>
    </source>
</evidence>
<evidence type="ECO:0000259" key="4">
    <source>
        <dbReference type="PROSITE" id="PS50919"/>
    </source>
</evidence>
<feature type="domain" description="MIR" evidence="4">
    <location>
        <begin position="158"/>
        <end position="212"/>
    </location>
</feature>
<dbReference type="AlphaFoldDB" id="T2M4K5"/>
<dbReference type="OrthoDB" id="5588846at2759"/>
<dbReference type="PROSITE" id="PS50919">
    <property type="entry name" value="MIR"/>
    <property type="match status" value="3"/>
</dbReference>
<evidence type="ECO:0000313" key="5">
    <source>
        <dbReference type="EMBL" id="CDG67208.1"/>
    </source>
</evidence>
<feature type="region of interest" description="Disordered" evidence="3">
    <location>
        <begin position="61"/>
        <end position="87"/>
    </location>
</feature>
<dbReference type="PANTHER" id="PTHR46809:SF2">
    <property type="entry name" value="GH21273P"/>
    <property type="match status" value="1"/>
</dbReference>
<dbReference type="SUPFAM" id="SSF82109">
    <property type="entry name" value="MIR domain"/>
    <property type="match status" value="1"/>
</dbReference>
<dbReference type="Gene3D" id="2.80.10.50">
    <property type="match status" value="1"/>
</dbReference>
<accession>T2M4K5</accession>
<sequence length="219" mass="24880">FLEMQSEVMNLKNIIKLCTISFFLKAIVLNFAECKNDFQFVTCGSVLKLFNQRQGVRLHSHDVKYGGGGSSGQQSVTGSTSSDDHNSYWHIRGKHKESCERGRVIKCGDTIRLQHLATKRNLHSHLFQSPISHNQEVSAFGEDGNGDTGDNWEVKCSGKNWSRNEKVRFKHIDTGSFLHASAEQYGRPISGQHEICAYRYEDPSNQWIAQEGIYLKERL</sequence>
<dbReference type="Pfam" id="PF02815">
    <property type="entry name" value="MIR"/>
    <property type="match status" value="1"/>
</dbReference>
<evidence type="ECO:0000256" key="2">
    <source>
        <dbReference type="ARBA" id="ARBA00022737"/>
    </source>
</evidence>
<proteinExistence type="evidence at transcript level"/>
<keyword evidence="1" id="KW-0732">Signal</keyword>
<name>T2M4K5_HYDVU</name>